<gene>
    <name evidence="1" type="ORF">VKT23_013139</name>
</gene>
<name>A0ABR1J3M7_9AGAR</name>
<keyword evidence="2" id="KW-1185">Reference proteome</keyword>
<dbReference type="EMBL" id="JBANRG010000035">
    <property type="protein sequence ID" value="KAK7449665.1"/>
    <property type="molecule type" value="Genomic_DNA"/>
</dbReference>
<organism evidence="1 2">
    <name type="scientific">Marasmiellus scandens</name>
    <dbReference type="NCBI Taxonomy" id="2682957"/>
    <lineage>
        <taxon>Eukaryota</taxon>
        <taxon>Fungi</taxon>
        <taxon>Dikarya</taxon>
        <taxon>Basidiomycota</taxon>
        <taxon>Agaricomycotina</taxon>
        <taxon>Agaricomycetes</taxon>
        <taxon>Agaricomycetidae</taxon>
        <taxon>Agaricales</taxon>
        <taxon>Marasmiineae</taxon>
        <taxon>Omphalotaceae</taxon>
        <taxon>Marasmiellus</taxon>
    </lineage>
</organism>
<comment type="caution">
    <text evidence="1">The sequence shown here is derived from an EMBL/GenBank/DDBJ whole genome shotgun (WGS) entry which is preliminary data.</text>
</comment>
<proteinExistence type="predicted"/>
<sequence length="200" mass="22885">MWAIHFHGGLSSIDLPNTYICIFLMPRTSEEHKGNPSLYYTLENIEFRPLKEHSDRKDYLDSVKQGASARGDNILVEYRVITEKGAPLSCWSAQPLFACAFINSYAQQIMKVEKEGPNGYFERAKFVVNNGLLVRHQLQDLGWNSMEDALNVTPSSGDSKLSKLGKLRKDGKKWIWQEITNEEILALGCSEDITNEWFFF</sequence>
<reference evidence="1 2" key="1">
    <citation type="submission" date="2024-01" db="EMBL/GenBank/DDBJ databases">
        <title>A draft genome for the cacao thread blight pathogen Marasmiellus scandens.</title>
        <authorList>
            <person name="Baruah I.K."/>
            <person name="Leung J."/>
            <person name="Bukari Y."/>
            <person name="Amoako-Attah I."/>
            <person name="Meinhardt L.W."/>
            <person name="Bailey B.A."/>
            <person name="Cohen S.P."/>
        </authorList>
    </citation>
    <scope>NUCLEOTIDE SEQUENCE [LARGE SCALE GENOMIC DNA]</scope>
    <source>
        <strain evidence="1 2">GH-19</strain>
    </source>
</reference>
<accession>A0ABR1J3M7</accession>
<evidence type="ECO:0000313" key="1">
    <source>
        <dbReference type="EMBL" id="KAK7449665.1"/>
    </source>
</evidence>
<evidence type="ECO:0000313" key="2">
    <source>
        <dbReference type="Proteomes" id="UP001498398"/>
    </source>
</evidence>
<protein>
    <submittedName>
        <fullName evidence="1">Uncharacterized protein</fullName>
    </submittedName>
</protein>
<dbReference type="Proteomes" id="UP001498398">
    <property type="component" value="Unassembled WGS sequence"/>
</dbReference>